<comment type="caution">
    <text evidence="1">The sequence shown here is derived from an EMBL/GenBank/DDBJ whole genome shotgun (WGS) entry which is preliminary data.</text>
</comment>
<organism evidence="1 2">
    <name type="scientific">Streptomyces turgidiscabies (strain Car8)</name>
    <dbReference type="NCBI Taxonomy" id="698760"/>
    <lineage>
        <taxon>Bacteria</taxon>
        <taxon>Bacillati</taxon>
        <taxon>Actinomycetota</taxon>
        <taxon>Actinomycetes</taxon>
        <taxon>Kitasatosporales</taxon>
        <taxon>Streptomycetaceae</taxon>
        <taxon>Streptomyces</taxon>
    </lineage>
</organism>
<name>L7EU56_STRT8</name>
<evidence type="ECO:0000313" key="2">
    <source>
        <dbReference type="Proteomes" id="UP000010931"/>
    </source>
</evidence>
<protein>
    <recommendedName>
        <fullName evidence="3">Antibiotic biosynthesis monooxygenase</fullName>
    </recommendedName>
</protein>
<sequence>MDTPTKFVQIIDIETDRMEEMRALVEEADATLGGRVGGPTHRLVLQDRNQPNRYLVVIEFDSHDEAMRNSDDPETSRMAEQMASMCTRPPIFTDCDVREKTEMK</sequence>
<gene>
    <name evidence="1" type="ORF">STRTUCAR8_02821</name>
</gene>
<dbReference type="SUPFAM" id="SSF54909">
    <property type="entry name" value="Dimeric alpha+beta barrel"/>
    <property type="match status" value="1"/>
</dbReference>
<dbReference type="GeneID" id="97404720"/>
<dbReference type="RefSeq" id="WP_006383209.1">
    <property type="nucleotide sequence ID" value="NZ_AEJB01000648.1"/>
</dbReference>
<dbReference type="Proteomes" id="UP000010931">
    <property type="component" value="Unassembled WGS sequence"/>
</dbReference>
<evidence type="ECO:0000313" key="1">
    <source>
        <dbReference type="EMBL" id="ELP61925.1"/>
    </source>
</evidence>
<dbReference type="EMBL" id="AEJB01000648">
    <property type="protein sequence ID" value="ELP61925.1"/>
    <property type="molecule type" value="Genomic_DNA"/>
</dbReference>
<proteinExistence type="predicted"/>
<dbReference type="PATRIC" id="fig|698760.3.peg.9107"/>
<keyword evidence="2" id="KW-1185">Reference proteome</keyword>
<accession>L7EU56</accession>
<evidence type="ECO:0008006" key="3">
    <source>
        <dbReference type="Google" id="ProtNLM"/>
    </source>
</evidence>
<dbReference type="AlphaFoldDB" id="L7EU56"/>
<reference evidence="1 2" key="1">
    <citation type="journal article" date="2011" name="Plasmid">
        <title>Streptomyces turgidiscabies Car8 contains a modular pathogenicity island that shares virulence genes with other actinobacterial plant pathogens.</title>
        <authorList>
            <person name="Huguet-Tapia J.C."/>
            <person name="Badger J.H."/>
            <person name="Loria R."/>
            <person name="Pettis G.S."/>
        </authorList>
    </citation>
    <scope>NUCLEOTIDE SEQUENCE [LARGE SCALE GENOMIC DNA]</scope>
    <source>
        <strain evidence="1 2">Car8</strain>
    </source>
</reference>
<dbReference type="STRING" id="85558.T45_04127"/>
<dbReference type="InterPro" id="IPR011008">
    <property type="entry name" value="Dimeric_a/b-barrel"/>
</dbReference>